<dbReference type="InterPro" id="IPR005467">
    <property type="entry name" value="His_kinase_dom"/>
</dbReference>
<feature type="compositionally biased region" description="Polar residues" evidence="3">
    <location>
        <begin position="1"/>
        <end position="12"/>
    </location>
</feature>
<dbReference type="EMBL" id="ML992507">
    <property type="protein sequence ID" value="KAF2223019.1"/>
    <property type="molecule type" value="Genomic_DNA"/>
</dbReference>
<evidence type="ECO:0000259" key="4">
    <source>
        <dbReference type="PROSITE" id="PS50109"/>
    </source>
</evidence>
<dbReference type="Pfam" id="PF00072">
    <property type="entry name" value="Response_reg"/>
    <property type="match status" value="1"/>
</dbReference>
<proteinExistence type="predicted"/>
<gene>
    <name evidence="6" type="ORF">BDZ85DRAFT_262820</name>
</gene>
<dbReference type="Pfam" id="PF00512">
    <property type="entry name" value="HisKA"/>
    <property type="match status" value="1"/>
</dbReference>
<evidence type="ECO:0000256" key="2">
    <source>
        <dbReference type="PROSITE-ProRule" id="PRU00169"/>
    </source>
</evidence>
<dbReference type="PROSITE" id="PS50109">
    <property type="entry name" value="HIS_KIN"/>
    <property type="match status" value="1"/>
</dbReference>
<organism evidence="6 7">
    <name type="scientific">Elsinoe ampelina</name>
    <dbReference type="NCBI Taxonomy" id="302913"/>
    <lineage>
        <taxon>Eukaryota</taxon>
        <taxon>Fungi</taxon>
        <taxon>Dikarya</taxon>
        <taxon>Ascomycota</taxon>
        <taxon>Pezizomycotina</taxon>
        <taxon>Dothideomycetes</taxon>
        <taxon>Dothideomycetidae</taxon>
        <taxon>Myriangiales</taxon>
        <taxon>Elsinoaceae</taxon>
        <taxon>Elsinoe</taxon>
    </lineage>
</organism>
<dbReference type="Pfam" id="PF02518">
    <property type="entry name" value="HATPase_c"/>
    <property type="match status" value="1"/>
</dbReference>
<dbReference type="SUPFAM" id="SSF55781">
    <property type="entry name" value="GAF domain-like"/>
    <property type="match status" value="1"/>
</dbReference>
<dbReference type="InterPro" id="IPR036097">
    <property type="entry name" value="HisK_dim/P_sf"/>
</dbReference>
<dbReference type="SUPFAM" id="SSF52172">
    <property type="entry name" value="CheY-like"/>
    <property type="match status" value="1"/>
</dbReference>
<sequence>MADTSSPLTGTDSPVDDPSSHSAREREVFRFLEPWRSTVRASKVFQPISLADATGGGSSYSTVGCDDTALAAFAQLGTLRLSADRCLVTLFSKEHEFVLAESTRTLSLQSDTTHGAADGLWIGTASYARSEGLSNLVLPYWSATSTRRPCVSAKDYYHVESKTPHSLIVSDVRHNGEYRPVFPRFNHDIRFLCSVPLRSLRGYAIGAYTIISTVPRYGVSEDEMVFLEDMAETVVNHLEARRAMLQKQNAERLIKGLGVFSQGGSSFREWWLESYDAEKQRSRRQEQDAMVRDSNRDREADEELGDMPNRHRNSDRIAARGHSASEHHSFLEGSRGRPYAGTNIQDFARSDVAGESRPPGPHGLPGRSSSTNFDVRHATSQLFARASNLIREAMNADGVIFLDAGFTKGKAGRSGKARRLLADGAALVRENESTTPSGSSSSEVLTDSSNHGDTRSNHPGSGRAEKRRRRGPQRDSTSSRCEPLGYSSRTGSSMRNFSSPQKYASLLQRRMERLVKTWPAGKIFNFSEDGTMDSSSGQEGDGAGEHPENKHPKYVRHTKDADALSKLCDDARSVIFIPIWDPHRERWRASALVWVTTPGRHFTREEDLAYLSSFSHNISGELLRLDMLASDQAKATFISMMSHELRSPLHGVLAGADFLLDTDLDSVQQEMATTVKLAGSALLDTINAILTFTKINTSSDNRKSTDGKSMLARHDSEGSADEGACIDLAQLTEDVVNTVVAGQRYRANAKTMERESSGNVPQPRDFEGRPQEIVQVILNIAHRSNWGVDVHSGSWVRILTNLVGNALKYTKEGYVHVKLQSDGKIVTLAIQDSGSGISLDYQKHRMYTAFTQEDTMATGTGLGLYIVKQLVSQMRGSISIESDSSRGQGTKILVTIPVSHREAPSQDSDDLDSGPQGILSLPDIGLALLVRPNGNDAKRSTITRNDMLRSSILQTSRYWLGASVKVIESIEDATPHDVCFILQSDFEQWSNMTPGNLSKPVCRLIVLTERFGTGYERQHNANLPVHTTMDPPFGPRKFARILSDVAHANPQQTSAARPQTLHKHDNGPTTQLSRKSSTNSGRTQGNLYWGQGSVNRKKFLLVEDNDLNMKLLVAWSRKLGVDYVKAENGLEAVKAYQNDPTTFDAILMDISMPIMDGFTATREIRSFENKHRLRKCRIVAITGVASEDARLDAEKSGIDDFLVKPASLGKLKQLIKEMDDDGNTRPQAQAQT</sequence>
<dbReference type="InterPro" id="IPR011006">
    <property type="entry name" value="CheY-like_superfamily"/>
</dbReference>
<keyword evidence="1 2" id="KW-0597">Phosphoprotein</keyword>
<dbReference type="Gene3D" id="3.40.50.2300">
    <property type="match status" value="1"/>
</dbReference>
<dbReference type="SMART" id="SM00387">
    <property type="entry name" value="HATPase_c"/>
    <property type="match status" value="1"/>
</dbReference>
<dbReference type="CDD" id="cd00082">
    <property type="entry name" value="HisKA"/>
    <property type="match status" value="1"/>
</dbReference>
<evidence type="ECO:0000256" key="3">
    <source>
        <dbReference type="SAM" id="MobiDB-lite"/>
    </source>
</evidence>
<evidence type="ECO:0000313" key="7">
    <source>
        <dbReference type="Proteomes" id="UP000799538"/>
    </source>
</evidence>
<dbReference type="PANTHER" id="PTHR43719">
    <property type="entry name" value="TWO-COMPONENT HISTIDINE KINASE"/>
    <property type="match status" value="1"/>
</dbReference>
<feature type="domain" description="Histidine kinase" evidence="4">
    <location>
        <begin position="640"/>
        <end position="900"/>
    </location>
</feature>
<name>A0A6A6GBR3_9PEZI</name>
<feature type="compositionally biased region" description="Polar residues" evidence="3">
    <location>
        <begin position="1067"/>
        <end position="1086"/>
    </location>
</feature>
<dbReference type="Gene3D" id="3.30.450.40">
    <property type="match status" value="1"/>
</dbReference>
<reference evidence="7" key="1">
    <citation type="journal article" date="2020" name="Stud. Mycol.">
        <title>101 Dothideomycetes genomes: A test case for predicting lifestyles and emergence of pathogens.</title>
        <authorList>
            <person name="Haridas S."/>
            <person name="Albert R."/>
            <person name="Binder M."/>
            <person name="Bloem J."/>
            <person name="LaButti K."/>
            <person name="Salamov A."/>
            <person name="Andreopoulos B."/>
            <person name="Baker S."/>
            <person name="Barry K."/>
            <person name="Bills G."/>
            <person name="Bluhm B."/>
            <person name="Cannon C."/>
            <person name="Castanera R."/>
            <person name="Culley D."/>
            <person name="Daum C."/>
            <person name="Ezra D."/>
            <person name="Gonzalez J."/>
            <person name="Henrissat B."/>
            <person name="Kuo A."/>
            <person name="Liang C."/>
            <person name="Lipzen A."/>
            <person name="Lutzoni F."/>
            <person name="Magnuson J."/>
            <person name="Mondo S."/>
            <person name="Nolan M."/>
            <person name="Ohm R."/>
            <person name="Pangilinan J."/>
            <person name="Park H.-J."/>
            <person name="Ramirez L."/>
            <person name="Alfaro M."/>
            <person name="Sun H."/>
            <person name="Tritt A."/>
            <person name="Yoshinaga Y."/>
            <person name="Zwiers L.-H."/>
            <person name="Turgeon B."/>
            <person name="Goodwin S."/>
            <person name="Spatafora J."/>
            <person name="Crous P."/>
            <person name="Grigoriev I."/>
        </authorList>
    </citation>
    <scope>NUCLEOTIDE SEQUENCE [LARGE SCALE GENOMIC DNA]</scope>
    <source>
        <strain evidence="7">CECT 20119</strain>
    </source>
</reference>
<feature type="compositionally biased region" description="Basic and acidic residues" evidence="3">
    <location>
        <begin position="308"/>
        <end position="330"/>
    </location>
</feature>
<dbReference type="SUPFAM" id="SSF47384">
    <property type="entry name" value="Homodimeric domain of signal transducing histidine kinase"/>
    <property type="match status" value="1"/>
</dbReference>
<evidence type="ECO:0000259" key="5">
    <source>
        <dbReference type="PROSITE" id="PS50110"/>
    </source>
</evidence>
<accession>A0A6A6GBR3</accession>
<feature type="modified residue" description="4-aspartylphosphate" evidence="2">
    <location>
        <position position="1149"/>
    </location>
</feature>
<evidence type="ECO:0000313" key="6">
    <source>
        <dbReference type="EMBL" id="KAF2223019.1"/>
    </source>
</evidence>
<dbReference type="GO" id="GO:0000155">
    <property type="term" value="F:phosphorelay sensor kinase activity"/>
    <property type="evidence" value="ECO:0007669"/>
    <property type="project" value="InterPro"/>
</dbReference>
<dbReference type="CDD" id="cd17546">
    <property type="entry name" value="REC_hyHK_CKI1_RcsC-like"/>
    <property type="match status" value="1"/>
</dbReference>
<dbReference type="InterPro" id="IPR004358">
    <property type="entry name" value="Sig_transdc_His_kin-like_C"/>
</dbReference>
<dbReference type="InterPro" id="IPR036890">
    <property type="entry name" value="HATPase_C_sf"/>
</dbReference>
<dbReference type="Gene3D" id="3.30.565.10">
    <property type="entry name" value="Histidine kinase-like ATPase, C-terminal domain"/>
    <property type="match status" value="1"/>
</dbReference>
<dbReference type="Gene3D" id="1.10.287.130">
    <property type="match status" value="1"/>
</dbReference>
<dbReference type="InterPro" id="IPR050956">
    <property type="entry name" value="2C_system_His_kinase"/>
</dbReference>
<dbReference type="OrthoDB" id="303614at2759"/>
<feature type="region of interest" description="Disordered" evidence="3">
    <location>
        <begin position="281"/>
        <end position="372"/>
    </location>
</feature>
<dbReference type="AlphaFoldDB" id="A0A6A6GBR3"/>
<dbReference type="Proteomes" id="UP000799538">
    <property type="component" value="Unassembled WGS sequence"/>
</dbReference>
<keyword evidence="7" id="KW-1185">Reference proteome</keyword>
<protein>
    <submittedName>
        <fullName evidence="6">Uncharacterized protein</fullName>
    </submittedName>
</protein>
<feature type="region of interest" description="Disordered" evidence="3">
    <location>
        <begin position="427"/>
        <end position="498"/>
    </location>
</feature>
<feature type="compositionally biased region" description="Low complexity" evidence="3">
    <location>
        <begin position="433"/>
        <end position="442"/>
    </location>
</feature>
<evidence type="ECO:0000256" key="1">
    <source>
        <dbReference type="ARBA" id="ARBA00022553"/>
    </source>
</evidence>
<feature type="region of interest" description="Disordered" evidence="3">
    <location>
        <begin position="1049"/>
        <end position="1089"/>
    </location>
</feature>
<dbReference type="SMART" id="SM00448">
    <property type="entry name" value="REC"/>
    <property type="match status" value="1"/>
</dbReference>
<feature type="region of interest" description="Disordered" evidence="3">
    <location>
        <begin position="1"/>
        <end position="23"/>
    </location>
</feature>
<feature type="compositionally biased region" description="Basic and acidic residues" evidence="3">
    <location>
        <begin position="281"/>
        <end position="299"/>
    </location>
</feature>
<dbReference type="PANTHER" id="PTHR43719:SF28">
    <property type="entry name" value="PEROXIDE STRESS-ACTIVATED HISTIDINE KINASE MAK1-RELATED"/>
    <property type="match status" value="1"/>
</dbReference>
<feature type="domain" description="Response regulatory" evidence="5">
    <location>
        <begin position="1098"/>
        <end position="1219"/>
    </location>
</feature>
<dbReference type="InterPro" id="IPR003661">
    <property type="entry name" value="HisK_dim/P_dom"/>
</dbReference>
<dbReference type="InterPro" id="IPR003594">
    <property type="entry name" value="HATPase_dom"/>
</dbReference>
<feature type="compositionally biased region" description="Basic and acidic residues" evidence="3">
    <location>
        <begin position="543"/>
        <end position="552"/>
    </location>
</feature>
<dbReference type="InterPro" id="IPR001789">
    <property type="entry name" value="Sig_transdc_resp-reg_receiver"/>
</dbReference>
<dbReference type="SUPFAM" id="SSF55874">
    <property type="entry name" value="ATPase domain of HSP90 chaperone/DNA topoisomerase II/histidine kinase"/>
    <property type="match status" value="1"/>
</dbReference>
<dbReference type="PROSITE" id="PS50110">
    <property type="entry name" value="RESPONSE_REGULATORY"/>
    <property type="match status" value="1"/>
</dbReference>
<feature type="region of interest" description="Disordered" evidence="3">
    <location>
        <begin position="526"/>
        <end position="552"/>
    </location>
</feature>
<dbReference type="SMART" id="SM00388">
    <property type="entry name" value="HisKA"/>
    <property type="match status" value="1"/>
</dbReference>
<dbReference type="PRINTS" id="PR00344">
    <property type="entry name" value="BCTRLSENSOR"/>
</dbReference>
<feature type="compositionally biased region" description="Polar residues" evidence="3">
    <location>
        <begin position="487"/>
        <end position="498"/>
    </location>
</feature>
<dbReference type="InterPro" id="IPR029016">
    <property type="entry name" value="GAF-like_dom_sf"/>
</dbReference>